<evidence type="ECO:0000256" key="8">
    <source>
        <dbReference type="ARBA" id="ARBA00042574"/>
    </source>
</evidence>
<keyword evidence="5" id="KW-0256">Endoplasmic reticulum</keyword>
<evidence type="ECO:0000256" key="6">
    <source>
        <dbReference type="ARBA" id="ARBA00023180"/>
    </source>
</evidence>
<sequence length="268" mass="31228">MAERDPYRSQGFMIWADIFLGGRTALHIFRQGTLTGQKYRDEILAAYVCFKDVVFPLLPRMIFGLYYNMPLVGIPGCHSSGLIHAFSRHILHNLNIHRTYQGTKIQVTLISRKTSFRKILNEDELIEAANRNPLLSMKKVVYENLSFQSQLQVTHNTDILVGMHGAGLTHMLFLPDWGSVFEIYHCDDRNCYSDLARLRGVQYITWEKEDKVHPQDEGHHPSLGAHAKFTNYRFDVKEFLRLLNQAVEYVQSHHRYQQSIHYIPHDEL</sequence>
<keyword evidence="3" id="KW-0808">Transferase</keyword>
<proteinExistence type="predicted"/>
<evidence type="ECO:0000259" key="11">
    <source>
        <dbReference type="Pfam" id="PF04577"/>
    </source>
</evidence>
<evidence type="ECO:0000256" key="4">
    <source>
        <dbReference type="ARBA" id="ARBA00022729"/>
    </source>
</evidence>
<evidence type="ECO:0000313" key="12">
    <source>
        <dbReference type="EMBL" id="UYV74181.1"/>
    </source>
</evidence>
<evidence type="ECO:0000313" key="13">
    <source>
        <dbReference type="Proteomes" id="UP001235939"/>
    </source>
</evidence>
<evidence type="ECO:0000256" key="1">
    <source>
        <dbReference type="ARBA" id="ARBA00011970"/>
    </source>
</evidence>
<dbReference type="PANTHER" id="PTHR20961:SF148">
    <property type="entry name" value="EGF DOMAIN-SPECIFIC O-LINKED N-ACETYLGLUCOSAMINE TRANSFERASE"/>
    <property type="match status" value="1"/>
</dbReference>
<comment type="catalytic activity">
    <reaction evidence="10">
        <text>L-threonyl-[protein] + UDP-N-acetyl-alpha-D-glucosamine = 3-O-(N-acetyl-beta-D-glucosaminyl)-L-threonyl-[protein] + UDP + H(+)</text>
        <dbReference type="Rhea" id="RHEA:48908"/>
        <dbReference type="Rhea" id="RHEA-COMP:11060"/>
        <dbReference type="Rhea" id="RHEA-COMP:12252"/>
        <dbReference type="ChEBI" id="CHEBI:15378"/>
        <dbReference type="ChEBI" id="CHEBI:30013"/>
        <dbReference type="ChEBI" id="CHEBI:57705"/>
        <dbReference type="ChEBI" id="CHEBI:58223"/>
        <dbReference type="ChEBI" id="CHEBI:90840"/>
        <dbReference type="EC" id="2.4.1.255"/>
    </reaction>
</comment>
<evidence type="ECO:0000256" key="10">
    <source>
        <dbReference type="ARBA" id="ARBA00049432"/>
    </source>
</evidence>
<keyword evidence="6" id="KW-0325">Glycoprotein</keyword>
<dbReference type="InterPro" id="IPR049625">
    <property type="entry name" value="Glyco_transf_61_cat"/>
</dbReference>
<dbReference type="EC" id="2.4.1.255" evidence="1"/>
<evidence type="ECO:0000256" key="5">
    <source>
        <dbReference type="ARBA" id="ARBA00022824"/>
    </source>
</evidence>
<evidence type="ECO:0000256" key="7">
    <source>
        <dbReference type="ARBA" id="ARBA00040944"/>
    </source>
</evidence>
<gene>
    <name evidence="12" type="ORF">LAZ67_11002334</name>
</gene>
<keyword evidence="2" id="KW-0328">Glycosyltransferase</keyword>
<dbReference type="Proteomes" id="UP001235939">
    <property type="component" value="Chromosome 11"/>
</dbReference>
<dbReference type="InterPro" id="IPR007657">
    <property type="entry name" value="Glycosyltransferase_61"/>
</dbReference>
<keyword evidence="13" id="KW-1185">Reference proteome</keyword>
<dbReference type="PANTHER" id="PTHR20961">
    <property type="entry name" value="GLYCOSYLTRANSFERASE"/>
    <property type="match status" value="1"/>
</dbReference>
<accession>A0ABY6KZ75</accession>
<reference evidence="12 13" key="1">
    <citation type="submission" date="2022-01" db="EMBL/GenBank/DDBJ databases">
        <title>A chromosomal length assembly of Cordylochernes scorpioides.</title>
        <authorList>
            <person name="Zeh D."/>
            <person name="Zeh J."/>
        </authorList>
    </citation>
    <scope>NUCLEOTIDE SEQUENCE [LARGE SCALE GENOMIC DNA]</scope>
    <source>
        <strain evidence="12">IN4F17</strain>
        <tissue evidence="12">Whole Body</tissue>
    </source>
</reference>
<evidence type="ECO:0000256" key="2">
    <source>
        <dbReference type="ARBA" id="ARBA00022676"/>
    </source>
</evidence>
<evidence type="ECO:0000256" key="3">
    <source>
        <dbReference type="ARBA" id="ARBA00022679"/>
    </source>
</evidence>
<name>A0ABY6KZ75_9ARAC</name>
<comment type="catalytic activity">
    <reaction evidence="9">
        <text>L-seryl-[protein] + UDP-N-acetyl-alpha-D-glucosamine = 3-O-(N-acetyl-beta-D-glucosaminyl)-L-seryl-[protein] + UDP + H(+)</text>
        <dbReference type="Rhea" id="RHEA:48904"/>
        <dbReference type="Rhea" id="RHEA-COMP:9863"/>
        <dbReference type="Rhea" id="RHEA-COMP:12251"/>
        <dbReference type="ChEBI" id="CHEBI:15378"/>
        <dbReference type="ChEBI" id="CHEBI:29999"/>
        <dbReference type="ChEBI" id="CHEBI:57705"/>
        <dbReference type="ChEBI" id="CHEBI:58223"/>
        <dbReference type="ChEBI" id="CHEBI:90838"/>
        <dbReference type="EC" id="2.4.1.255"/>
    </reaction>
</comment>
<dbReference type="EMBL" id="CP092873">
    <property type="protein sequence ID" value="UYV74181.1"/>
    <property type="molecule type" value="Genomic_DNA"/>
</dbReference>
<keyword evidence="4" id="KW-0732">Signal</keyword>
<evidence type="ECO:0000256" key="9">
    <source>
        <dbReference type="ARBA" id="ARBA00048317"/>
    </source>
</evidence>
<organism evidence="12 13">
    <name type="scientific">Cordylochernes scorpioides</name>
    <dbReference type="NCBI Taxonomy" id="51811"/>
    <lineage>
        <taxon>Eukaryota</taxon>
        <taxon>Metazoa</taxon>
        <taxon>Ecdysozoa</taxon>
        <taxon>Arthropoda</taxon>
        <taxon>Chelicerata</taxon>
        <taxon>Arachnida</taxon>
        <taxon>Pseudoscorpiones</taxon>
        <taxon>Cheliferoidea</taxon>
        <taxon>Chernetidae</taxon>
        <taxon>Cordylochernes</taxon>
    </lineage>
</organism>
<protein>
    <recommendedName>
        <fullName evidence="7">EGF domain-specific O-linked N-acetylglucosamine transferase</fullName>
        <ecNumber evidence="1">2.4.1.255</ecNumber>
    </recommendedName>
    <alternativeName>
        <fullName evidence="8">Extracellular O-linked N-acetylglucosamine transferase</fullName>
    </alternativeName>
</protein>
<feature type="domain" description="Glycosyltransferase 61 catalytic" evidence="11">
    <location>
        <begin position="85"/>
        <end position="177"/>
    </location>
</feature>
<dbReference type="Pfam" id="PF04577">
    <property type="entry name" value="Glyco_transf_61"/>
    <property type="match status" value="1"/>
</dbReference>